<evidence type="ECO:0000313" key="12">
    <source>
        <dbReference type="Proteomes" id="UP000886653"/>
    </source>
</evidence>
<keyword evidence="12" id="KW-1185">Reference proteome</keyword>
<feature type="transmembrane region" description="Helical" evidence="8">
    <location>
        <begin position="199"/>
        <end position="218"/>
    </location>
</feature>
<evidence type="ECO:0000256" key="2">
    <source>
        <dbReference type="ARBA" id="ARBA00008170"/>
    </source>
</evidence>
<name>A0A9P6TAX1_9BASI</name>
<comment type="similarity">
    <text evidence="2">Belongs to the Ca(2+):cation antiporter (CaCA) (TC 2.A.19) family.</text>
</comment>
<feature type="chain" id="PRO_5040291899" description="Sodium/calcium exchanger membrane region domain-containing protein" evidence="9">
    <location>
        <begin position="26"/>
        <end position="889"/>
    </location>
</feature>
<dbReference type="Gene3D" id="1.20.1420.30">
    <property type="entry name" value="NCX, central ion-binding region"/>
    <property type="match status" value="2"/>
</dbReference>
<evidence type="ECO:0000256" key="9">
    <source>
        <dbReference type="SAM" id="SignalP"/>
    </source>
</evidence>
<dbReference type="Pfam" id="PF01699">
    <property type="entry name" value="Na_Ca_ex"/>
    <property type="match status" value="2"/>
</dbReference>
<gene>
    <name evidence="11" type="ORF">CROQUDRAFT_671978</name>
</gene>
<feature type="transmembrane region" description="Helical" evidence="8">
    <location>
        <begin position="702"/>
        <end position="718"/>
    </location>
</feature>
<feature type="region of interest" description="Disordered" evidence="7">
    <location>
        <begin position="244"/>
        <end position="307"/>
    </location>
</feature>
<feature type="signal peptide" evidence="9">
    <location>
        <begin position="1"/>
        <end position="25"/>
    </location>
</feature>
<keyword evidence="6 8" id="KW-0472">Membrane</keyword>
<evidence type="ECO:0000256" key="8">
    <source>
        <dbReference type="SAM" id="Phobius"/>
    </source>
</evidence>
<dbReference type="AlphaFoldDB" id="A0A9P6TAX1"/>
<feature type="region of interest" description="Disordered" evidence="7">
    <location>
        <begin position="429"/>
        <end position="539"/>
    </location>
</feature>
<keyword evidence="4 8" id="KW-0812">Transmembrane</keyword>
<keyword evidence="9" id="KW-0732">Signal</keyword>
<evidence type="ECO:0000256" key="4">
    <source>
        <dbReference type="ARBA" id="ARBA00022692"/>
    </source>
</evidence>
<dbReference type="PANTHER" id="PTHR12266:SF0">
    <property type="entry name" value="MITOCHONDRIAL SODIUM_CALCIUM EXCHANGER PROTEIN"/>
    <property type="match status" value="1"/>
</dbReference>
<feature type="transmembrane region" description="Helical" evidence="8">
    <location>
        <begin position="862"/>
        <end position="883"/>
    </location>
</feature>
<feature type="transmembrane region" description="Helical" evidence="8">
    <location>
        <begin position="790"/>
        <end position="810"/>
    </location>
</feature>
<accession>A0A9P6TAX1</accession>
<dbReference type="InterPro" id="IPR051359">
    <property type="entry name" value="CaCA_antiporter"/>
</dbReference>
<evidence type="ECO:0000256" key="7">
    <source>
        <dbReference type="SAM" id="MobiDB-lite"/>
    </source>
</evidence>
<dbReference type="GO" id="GO:0008324">
    <property type="term" value="F:monoatomic cation transmembrane transporter activity"/>
    <property type="evidence" value="ECO:0007669"/>
    <property type="project" value="TreeGrafter"/>
</dbReference>
<evidence type="ECO:0000256" key="5">
    <source>
        <dbReference type="ARBA" id="ARBA00022989"/>
    </source>
</evidence>
<evidence type="ECO:0000259" key="10">
    <source>
        <dbReference type="Pfam" id="PF01699"/>
    </source>
</evidence>
<dbReference type="EMBL" id="MU167283">
    <property type="protein sequence ID" value="KAG0145074.1"/>
    <property type="molecule type" value="Genomic_DNA"/>
</dbReference>
<feature type="compositionally biased region" description="Low complexity" evidence="7">
    <location>
        <begin position="282"/>
        <end position="307"/>
    </location>
</feature>
<feature type="transmembrane region" description="Helical" evidence="8">
    <location>
        <begin position="725"/>
        <end position="742"/>
    </location>
</feature>
<reference evidence="11" key="1">
    <citation type="submission" date="2013-11" db="EMBL/GenBank/DDBJ databases">
        <title>Genome sequence of the fusiform rust pathogen reveals effectors for host alternation and coevolution with pine.</title>
        <authorList>
            <consortium name="DOE Joint Genome Institute"/>
            <person name="Smith K."/>
            <person name="Pendleton A."/>
            <person name="Kubisiak T."/>
            <person name="Anderson C."/>
            <person name="Salamov A."/>
            <person name="Aerts A."/>
            <person name="Riley R."/>
            <person name="Clum A."/>
            <person name="Lindquist E."/>
            <person name="Ence D."/>
            <person name="Campbell M."/>
            <person name="Kronenberg Z."/>
            <person name="Feau N."/>
            <person name="Dhillon B."/>
            <person name="Hamelin R."/>
            <person name="Burleigh J."/>
            <person name="Smith J."/>
            <person name="Yandell M."/>
            <person name="Nelson C."/>
            <person name="Grigoriev I."/>
            <person name="Davis J."/>
        </authorList>
    </citation>
    <scope>NUCLEOTIDE SEQUENCE</scope>
    <source>
        <strain evidence="11">G11</strain>
    </source>
</reference>
<proteinExistence type="inferred from homology"/>
<dbReference type="InterPro" id="IPR044880">
    <property type="entry name" value="NCX_ion-bd_dom_sf"/>
</dbReference>
<feature type="transmembrane region" description="Helical" evidence="8">
    <location>
        <begin position="624"/>
        <end position="644"/>
    </location>
</feature>
<comment type="caution">
    <text evidence="11">The sequence shown here is derived from an EMBL/GenBank/DDBJ whole genome shotgun (WGS) entry which is preliminary data.</text>
</comment>
<feature type="domain" description="Sodium/calcium exchanger membrane region" evidence="10">
    <location>
        <begin position="72"/>
        <end position="211"/>
    </location>
</feature>
<dbReference type="PANTHER" id="PTHR12266">
    <property type="entry name" value="NA+/CA2+ K+ INDEPENDENT EXCHANGER"/>
    <property type="match status" value="1"/>
</dbReference>
<sequence length="889" mass="96800">MTKKPIINSHLLLFILTSSFNLINAHSSLTNDISSHQNIQDPSSPPTGFVPYLQIYQSLPTSIKPIAFIFLLFWLLFLFSFLGLVASDFFSPNLSTISSRLGLSESVAGVTLLALGNGAPDVFSTFAAMKAGSGSLAIGELIGAASFIVSVVAGSMSILRPFRVPRHAFLRDTGFFSLAIAFIIYVIHDGQIVRWEANALIVLYLIYVLLVAFASWFIERKRARRELIRIVRSEYAELGQEIQPYRDDPDFPVQPESELPTESVHSSGLSQSGPFDTSNNNHRSSSPYLSPHSSPRPGNGHYSNSIISSTSTDSIQAATPIFIPNYSPNITRHMRAPSLSYKTAPTQIFLSQTLNPVFGLQQPTLSTMTTTNVSEPVTENTMMTRRKARAPAAHRLSMRPSILGAIEFRDVVNSLTRDHSNQIQALSLFPPQLHPRPSALPNSGARSDPSIPFNTRRRAGSHSGIFGPQNPSAKTNKKDGYGKKTGHRASLSATTTTANVEWAFPPHPSLPDHEEVESVDSSPSAPPWSNDLNESETSKVDNRLLTSLGEEEEEEVGVSVIPSIRIISDEENLSSPIIDPNNEEIEIDSKKWYKVINFLNPKTIIKIFCPTLKDWKSKSYSGRLAGLISLPAIFFLTLTLPVVYDDSIISEGEAEESEEMIEVDDERLIKMDEKIAKCLSIIQSIISPTFTLIVIQLDSIKFYHYIISLIFGLGLSILSLKYKLLLCFIGFIVSLVWILSIVNEVIGVIQALGALMGLSDAILGLTLFAVGNSLGDLVANLTMARMGFPVMAMAACFGGPMLNILLGIGLSSSYAISTNGGTPYIFDSSPTLLVSALGLLLVLVTTLLAVPANGFLLSRTWGACLLGAYLAVLVVNLGVEFIGGGMERG</sequence>
<feature type="compositionally biased region" description="Polar residues" evidence="7">
    <location>
        <begin position="263"/>
        <end position="281"/>
    </location>
</feature>
<keyword evidence="5 8" id="KW-1133">Transmembrane helix</keyword>
<keyword evidence="3" id="KW-0813">Transport</keyword>
<feature type="transmembrane region" description="Helical" evidence="8">
    <location>
        <begin position="66"/>
        <end position="85"/>
    </location>
</feature>
<evidence type="ECO:0000313" key="11">
    <source>
        <dbReference type="EMBL" id="KAG0145074.1"/>
    </source>
</evidence>
<feature type="transmembrane region" description="Helical" evidence="8">
    <location>
        <begin position="168"/>
        <end position="187"/>
    </location>
</feature>
<feature type="domain" description="Sodium/calcium exchanger membrane region" evidence="10">
    <location>
        <begin position="728"/>
        <end position="876"/>
    </location>
</feature>
<dbReference type="OrthoDB" id="2504511at2759"/>
<organism evidence="11 12">
    <name type="scientific">Cronartium quercuum f. sp. fusiforme G11</name>
    <dbReference type="NCBI Taxonomy" id="708437"/>
    <lineage>
        <taxon>Eukaryota</taxon>
        <taxon>Fungi</taxon>
        <taxon>Dikarya</taxon>
        <taxon>Basidiomycota</taxon>
        <taxon>Pucciniomycotina</taxon>
        <taxon>Pucciniomycetes</taxon>
        <taxon>Pucciniales</taxon>
        <taxon>Coleosporiaceae</taxon>
        <taxon>Cronartium</taxon>
    </lineage>
</organism>
<dbReference type="InterPro" id="IPR004837">
    <property type="entry name" value="NaCa_Exmemb"/>
</dbReference>
<dbReference type="GO" id="GO:0016020">
    <property type="term" value="C:membrane"/>
    <property type="evidence" value="ECO:0007669"/>
    <property type="project" value="UniProtKB-SubCell"/>
</dbReference>
<dbReference type="Proteomes" id="UP000886653">
    <property type="component" value="Unassembled WGS sequence"/>
</dbReference>
<evidence type="ECO:0000256" key="1">
    <source>
        <dbReference type="ARBA" id="ARBA00004141"/>
    </source>
</evidence>
<dbReference type="GO" id="GO:0006874">
    <property type="term" value="P:intracellular calcium ion homeostasis"/>
    <property type="evidence" value="ECO:0007669"/>
    <property type="project" value="TreeGrafter"/>
</dbReference>
<evidence type="ECO:0000256" key="6">
    <source>
        <dbReference type="ARBA" id="ARBA00023136"/>
    </source>
</evidence>
<evidence type="ECO:0000256" key="3">
    <source>
        <dbReference type="ARBA" id="ARBA00022448"/>
    </source>
</evidence>
<feature type="transmembrane region" description="Helical" evidence="8">
    <location>
        <begin position="830"/>
        <end position="850"/>
    </location>
</feature>
<comment type="subcellular location">
    <subcellularLocation>
        <location evidence="1">Membrane</location>
        <topology evidence="1">Multi-pass membrane protein</topology>
    </subcellularLocation>
</comment>
<feature type="transmembrane region" description="Helical" evidence="8">
    <location>
        <begin position="136"/>
        <end position="156"/>
    </location>
</feature>
<protein>
    <recommendedName>
        <fullName evidence="10">Sodium/calcium exchanger membrane region domain-containing protein</fullName>
    </recommendedName>
</protein>